<dbReference type="KEGG" id="mrr:Moror_5389"/>
<dbReference type="AlphaFoldDB" id="V2W925"/>
<dbReference type="Proteomes" id="UP000017559">
    <property type="component" value="Unassembled WGS sequence"/>
</dbReference>
<dbReference type="EMBL" id="AWSO01001586">
    <property type="protein sequence ID" value="ESK83308.1"/>
    <property type="molecule type" value="Genomic_DNA"/>
</dbReference>
<gene>
    <name evidence="1" type="ORF">Moror_5389</name>
</gene>
<evidence type="ECO:0000313" key="1">
    <source>
        <dbReference type="EMBL" id="ESK83308.1"/>
    </source>
</evidence>
<dbReference type="HOGENOM" id="CLU_1267193_0_0_1"/>
<accession>V2W925</accession>
<dbReference type="OrthoDB" id="630188at2759"/>
<proteinExistence type="predicted"/>
<protein>
    <submittedName>
        <fullName evidence="1">Uncharacterized protein</fullName>
    </submittedName>
</protein>
<dbReference type="STRING" id="1381753.V2W925"/>
<name>V2W925_MONRO</name>
<sequence>MPSFLSGFEGCASSREFYWHLASDREDQWNRFPRAQSYKWHPDQGREFKLFSDEAAWTLSPSYYLSNELFTRPLPDANYATLVVSTGGHWTTTLFSGYRDESKADEGYGIDGVIAFFRQVMDHWASQDTINSDMGVVATAGRRKRQTLEAQAMIWGWFNWGRVWEFNQVFGSIVQNDRLKQKRVNVWSSISFPRRRLDSQKHAIDLERARSIFCSSSK</sequence>
<evidence type="ECO:0000313" key="2">
    <source>
        <dbReference type="Proteomes" id="UP000017559"/>
    </source>
</evidence>
<reference evidence="1 2" key="1">
    <citation type="journal article" date="2014" name="BMC Genomics">
        <title>Genome and secretome analysis of the hemibiotrophic fungal pathogen, Moniliophthora roreri, which causes frosty pod rot disease of cacao: mechanisms of the biotrophic and necrotrophic phases.</title>
        <authorList>
            <person name="Meinhardt L.W."/>
            <person name="Costa G.G.L."/>
            <person name="Thomazella D.P.T."/>
            <person name="Teixeira P.J.P.L."/>
            <person name="Carazzolle M.F."/>
            <person name="Schuster S.C."/>
            <person name="Carlson J.E."/>
            <person name="Guiltinan M.J."/>
            <person name="Mieczkowski P."/>
            <person name="Farmer A."/>
            <person name="Ramaraj T."/>
            <person name="Crozier J."/>
            <person name="Davis R.E."/>
            <person name="Shao J."/>
            <person name="Melnick R.L."/>
            <person name="Pereira G.A.G."/>
            <person name="Bailey B.A."/>
        </authorList>
    </citation>
    <scope>NUCLEOTIDE SEQUENCE [LARGE SCALE GENOMIC DNA]</scope>
    <source>
        <strain evidence="1 2">MCA 2997</strain>
    </source>
</reference>
<organism evidence="1 2">
    <name type="scientific">Moniliophthora roreri (strain MCA 2997)</name>
    <name type="common">Cocoa frosty pod rot fungus</name>
    <name type="synonym">Crinipellis roreri</name>
    <dbReference type="NCBI Taxonomy" id="1381753"/>
    <lineage>
        <taxon>Eukaryota</taxon>
        <taxon>Fungi</taxon>
        <taxon>Dikarya</taxon>
        <taxon>Basidiomycota</taxon>
        <taxon>Agaricomycotina</taxon>
        <taxon>Agaricomycetes</taxon>
        <taxon>Agaricomycetidae</taxon>
        <taxon>Agaricales</taxon>
        <taxon>Marasmiineae</taxon>
        <taxon>Marasmiaceae</taxon>
        <taxon>Moniliophthora</taxon>
    </lineage>
</organism>
<comment type="caution">
    <text evidence="1">The sequence shown here is derived from an EMBL/GenBank/DDBJ whole genome shotgun (WGS) entry which is preliminary data.</text>
</comment>
<keyword evidence="2" id="KW-1185">Reference proteome</keyword>